<accession>A0A6G0Y7D6</accession>
<evidence type="ECO:0000259" key="1">
    <source>
        <dbReference type="SMART" id="SM00597"/>
    </source>
</evidence>
<dbReference type="Pfam" id="PF05699">
    <property type="entry name" value="Dimer_Tnp_hAT"/>
    <property type="match status" value="1"/>
</dbReference>
<dbReference type="InterPro" id="IPR012337">
    <property type="entry name" value="RNaseH-like_sf"/>
</dbReference>
<proteinExistence type="predicted"/>
<feature type="domain" description="TTF-type" evidence="1">
    <location>
        <begin position="263"/>
        <end position="338"/>
    </location>
</feature>
<name>A0A6G0Y7D6_APHCR</name>
<dbReference type="PANTHER" id="PTHR45749:SF23">
    <property type="entry name" value="ZINC FINGER MYM-TYPE PROTEIN 1-LIKE"/>
    <property type="match status" value="1"/>
</dbReference>
<dbReference type="GO" id="GO:0046983">
    <property type="term" value="F:protein dimerization activity"/>
    <property type="evidence" value="ECO:0007669"/>
    <property type="project" value="InterPro"/>
</dbReference>
<keyword evidence="3" id="KW-1185">Reference proteome</keyword>
<dbReference type="AlphaFoldDB" id="A0A6G0Y7D6"/>
<protein>
    <submittedName>
        <fullName evidence="2">Zinc finger MYM-type protein 1-like</fullName>
    </submittedName>
</protein>
<dbReference type="InterPro" id="IPR006580">
    <property type="entry name" value="Znf_TTF"/>
</dbReference>
<gene>
    <name evidence="2" type="ORF">FWK35_00013380</name>
</gene>
<dbReference type="Proteomes" id="UP000478052">
    <property type="component" value="Unassembled WGS sequence"/>
</dbReference>
<dbReference type="SUPFAM" id="SSF53098">
    <property type="entry name" value="Ribonuclease H-like"/>
    <property type="match status" value="1"/>
</dbReference>
<dbReference type="PANTHER" id="PTHR45749">
    <property type="match status" value="1"/>
</dbReference>
<sequence>MTGRKIKPSGAAYRKAAKEKLIKTAILVSKNSKLTNFFTSSGTSALSIDSTHDKGFQSLEHNYNQENTHDVNVDVSKNIECIVKNSRQQMCVLSSLHLNSTEFTEPCLTVLNKNKDYYQTSFPGDSTHDNGSQSLEHNYNQENTHDVNVDVSKNIECTVKNSRQQMCVLSSLHLNSTEFTEPCLTVLNKNKDDYQTSFPGDDPALWVINESVRDYIALHGFEQNLNINFSNTKKTYKKKNSLGVVCTYNRYLSRNFFNTKLINGKSIPRSYISYSKSTKSLFCIPCRLYGGTTSFSTTGFCNWWKGEEKLLQHENSKSHKNCVLNLKLRANALGRIDNQMVIQLDTEVKYWKDVLIRVVAVVKSLCLRGLSFRGAEDKFGSVHGGNFIMSLELIAEFDPFLAKHISDYANKGKGSTSYLSFGTFEEFIKLMSKKVFQTIINEIKQEKYFSIVVDSTPDISHCDQLSIIFRYVKENGEPVERFLMFLTNIGHKSKDLADNILKFIDSNGLDIKNCRGQSYDNAMNMSGIYSGLQAQIKKACTYAVYVPCSAHSLNLVGECAASCCTWANTFFNLIQNIYVFFSVSTHRWNILSIILKETGNLSIKRLSDTRWSARHDACLSISQNWEEIIKALKQIIEDPYEKTQTKCEARGILKTLNSLEIGILIAIWGDVLQRFNKVNKELQKVSIDLETVISMYNSLIQYINDLRDSFDHYEQIGKTKCGINEYKTKRQNKKLKIGEVYLNSKESFKINTYIVIMDSLLTELRKRKIAYDLVNENFSFFFNITELSISEVREKAERLRKHYSTDLDLSFSNECIHFRSYLLTLSKEQLPKSIIDMCVTLKNEGLEDIYPYVNIALRMYLCCPVSNCSSERSFSALKRIKSYLRSRMTDERLNSIAILNIESDITK</sequence>
<reference evidence="2 3" key="1">
    <citation type="submission" date="2019-08" db="EMBL/GenBank/DDBJ databases">
        <title>Whole genome of Aphis craccivora.</title>
        <authorList>
            <person name="Voronova N.V."/>
            <person name="Shulinski R.S."/>
            <person name="Bandarenka Y.V."/>
            <person name="Zhorov D.G."/>
            <person name="Warner D."/>
        </authorList>
    </citation>
    <scope>NUCLEOTIDE SEQUENCE [LARGE SCALE GENOMIC DNA]</scope>
    <source>
        <strain evidence="2">180601</strain>
        <tissue evidence="2">Whole Body</tissue>
    </source>
</reference>
<evidence type="ECO:0000313" key="2">
    <source>
        <dbReference type="EMBL" id="KAF0750368.1"/>
    </source>
</evidence>
<organism evidence="2 3">
    <name type="scientific">Aphis craccivora</name>
    <name type="common">Cowpea aphid</name>
    <dbReference type="NCBI Taxonomy" id="307492"/>
    <lineage>
        <taxon>Eukaryota</taxon>
        <taxon>Metazoa</taxon>
        <taxon>Ecdysozoa</taxon>
        <taxon>Arthropoda</taxon>
        <taxon>Hexapoda</taxon>
        <taxon>Insecta</taxon>
        <taxon>Pterygota</taxon>
        <taxon>Neoptera</taxon>
        <taxon>Paraneoptera</taxon>
        <taxon>Hemiptera</taxon>
        <taxon>Sternorrhyncha</taxon>
        <taxon>Aphidomorpha</taxon>
        <taxon>Aphidoidea</taxon>
        <taxon>Aphididae</taxon>
        <taxon>Aphidini</taxon>
        <taxon>Aphis</taxon>
        <taxon>Aphis</taxon>
    </lineage>
</organism>
<evidence type="ECO:0000313" key="3">
    <source>
        <dbReference type="Proteomes" id="UP000478052"/>
    </source>
</evidence>
<dbReference type="Pfam" id="PF14291">
    <property type="entry name" value="DUF4371"/>
    <property type="match status" value="1"/>
</dbReference>
<feature type="non-terminal residue" evidence="2">
    <location>
        <position position="907"/>
    </location>
</feature>
<dbReference type="EMBL" id="VUJU01005746">
    <property type="protein sequence ID" value="KAF0750368.1"/>
    <property type="molecule type" value="Genomic_DNA"/>
</dbReference>
<dbReference type="InterPro" id="IPR025398">
    <property type="entry name" value="DUF4371"/>
</dbReference>
<dbReference type="InterPro" id="IPR008906">
    <property type="entry name" value="HATC_C_dom"/>
</dbReference>
<dbReference type="SMART" id="SM00597">
    <property type="entry name" value="ZnF_TTF"/>
    <property type="match status" value="1"/>
</dbReference>
<dbReference type="OrthoDB" id="6611836at2759"/>
<comment type="caution">
    <text evidence="2">The sequence shown here is derived from an EMBL/GenBank/DDBJ whole genome shotgun (WGS) entry which is preliminary data.</text>
</comment>